<reference evidence="14 15" key="2">
    <citation type="submission" date="2018-11" db="EMBL/GenBank/DDBJ databases">
        <authorList>
            <consortium name="Pathogen Informatics"/>
        </authorList>
    </citation>
    <scope>NUCLEOTIDE SEQUENCE [LARGE SCALE GENOMIC DNA]</scope>
    <source>
        <strain evidence="14 15">Egypt</strain>
    </source>
</reference>
<keyword evidence="8" id="KW-0143">Chaperone</keyword>
<dbReference type="Gene3D" id="1.10.238.10">
    <property type="entry name" value="EF-hand"/>
    <property type="match status" value="2"/>
</dbReference>
<keyword evidence="2" id="KW-0479">Metal-binding</keyword>
<proteinExistence type="predicted"/>
<evidence type="ECO:0000256" key="11">
    <source>
        <dbReference type="ARBA" id="ARBA00072696"/>
    </source>
</evidence>
<sequence length="311" mass="36709">MQLLEFCLTILAICGYLLRPSLCVEKAKDLSWYLAHEHEMSVGGSLLDRGPFELSPTDVKALLRRIIQRIDHNKDKKITPNELYTWINYVADTVTRRNTIRSWLRLNPLREKKLTWQTYVTNSYGLQNIDQEDEQKRKTYARYLMTDKRRWSAADLDRDGMLTIDEYNSFVHPVDKPHMRETIISEFIDSIDQDGDHKISQDEYLDELGKSYHVGLSRGMKEPQWVAREREQFALYRDLNKDGKLDRKEVGEWVVPTDYDSVDAEVQHIFYQADFNHDEVLTEEEIMAKQDMFIHSQAMNYGHVLKYPHSV</sequence>
<protein>
    <recommendedName>
        <fullName evidence="11">Reticulocalbin-3</fullName>
    </recommendedName>
</protein>
<evidence type="ECO:0000256" key="12">
    <source>
        <dbReference type="SAM" id="SignalP"/>
    </source>
</evidence>
<dbReference type="Proteomes" id="UP000272942">
    <property type="component" value="Unassembled WGS sequence"/>
</dbReference>
<evidence type="ECO:0000313" key="15">
    <source>
        <dbReference type="Proteomes" id="UP000272942"/>
    </source>
</evidence>
<evidence type="ECO:0000256" key="8">
    <source>
        <dbReference type="ARBA" id="ARBA00023186"/>
    </source>
</evidence>
<dbReference type="GO" id="GO:0005509">
    <property type="term" value="F:calcium ion binding"/>
    <property type="evidence" value="ECO:0007669"/>
    <property type="project" value="InterPro"/>
</dbReference>
<evidence type="ECO:0000256" key="2">
    <source>
        <dbReference type="ARBA" id="ARBA00022723"/>
    </source>
</evidence>
<evidence type="ECO:0000256" key="7">
    <source>
        <dbReference type="ARBA" id="ARBA00023180"/>
    </source>
</evidence>
<evidence type="ECO:0000256" key="3">
    <source>
        <dbReference type="ARBA" id="ARBA00022729"/>
    </source>
</evidence>
<dbReference type="GO" id="GO:0015031">
    <property type="term" value="P:protein transport"/>
    <property type="evidence" value="ECO:0007669"/>
    <property type="project" value="UniProtKB-ARBA"/>
</dbReference>
<feature type="domain" description="EF-hand" evidence="13">
    <location>
        <begin position="148"/>
        <end position="177"/>
    </location>
</feature>
<comment type="subcellular location">
    <subcellularLocation>
        <location evidence="1">Endoplasmic reticulum lumen</location>
    </subcellularLocation>
</comment>
<keyword evidence="6" id="KW-0106">Calcium</keyword>
<dbReference type="OrthoDB" id="293868at2759"/>
<evidence type="ECO:0000259" key="13">
    <source>
        <dbReference type="PROSITE" id="PS50222"/>
    </source>
</evidence>
<evidence type="ECO:0000256" key="9">
    <source>
        <dbReference type="ARBA" id="ARBA00056975"/>
    </source>
</evidence>
<keyword evidence="15" id="KW-1185">Reference proteome</keyword>
<keyword evidence="7" id="KW-0325">Glycoprotein</keyword>
<dbReference type="InterPro" id="IPR002048">
    <property type="entry name" value="EF_hand_dom"/>
</dbReference>
<evidence type="ECO:0000256" key="1">
    <source>
        <dbReference type="ARBA" id="ARBA00004319"/>
    </source>
</evidence>
<evidence type="ECO:0000313" key="16">
    <source>
        <dbReference type="WBParaSite" id="ECPE_0000206001-mRNA-1"/>
    </source>
</evidence>
<evidence type="ECO:0000313" key="14">
    <source>
        <dbReference type="EMBL" id="VDP65301.1"/>
    </source>
</evidence>
<dbReference type="Pfam" id="PF13499">
    <property type="entry name" value="EF-hand_7"/>
    <property type="match status" value="1"/>
</dbReference>
<keyword evidence="3 12" id="KW-0732">Signal</keyword>
<comment type="function">
    <text evidence="9">Probable molecular chaperone assisting protein biosynthesis and transport in the endoplasmic reticulum. Required for the proper biosynthesis and transport of pulmonary surfactant-associated protein A/SP-A, pulmonary surfactant-associated protein D/SP-D and the lipid transporter ABCA3. By regulating both the proper expression and the degradation through the endoplasmic reticulum-associated protein degradation pathway of these proteins plays a crucial role in pulmonary surfactant homeostasis. Has an anti-fibrotic activity by negatively regulating the secretion of type I and type III collagens. This calcium-binding protein also transiently associates with immature PCSK6 and regulates its secretion.</text>
</comment>
<evidence type="ECO:0000256" key="4">
    <source>
        <dbReference type="ARBA" id="ARBA00022737"/>
    </source>
</evidence>
<comment type="subunit">
    <text evidence="10">Interacts with PCSK6 (immature form including the propeptide); probably involved in the maturation and the secretion of PCSK6.</text>
</comment>
<feature type="domain" description="EF-hand" evidence="13">
    <location>
        <begin position="179"/>
        <end position="214"/>
    </location>
</feature>
<evidence type="ECO:0000256" key="10">
    <source>
        <dbReference type="ARBA" id="ARBA00063143"/>
    </source>
</evidence>
<evidence type="ECO:0000256" key="5">
    <source>
        <dbReference type="ARBA" id="ARBA00022824"/>
    </source>
</evidence>
<accession>A0A183A525</accession>
<feature type="chain" id="PRO_5043137822" description="Reticulocalbin-3" evidence="12">
    <location>
        <begin position="24"/>
        <end position="311"/>
    </location>
</feature>
<dbReference type="InterPro" id="IPR011992">
    <property type="entry name" value="EF-hand-dom_pair"/>
</dbReference>
<evidence type="ECO:0000256" key="6">
    <source>
        <dbReference type="ARBA" id="ARBA00022837"/>
    </source>
</evidence>
<dbReference type="Pfam" id="PF13202">
    <property type="entry name" value="EF-hand_5"/>
    <property type="match status" value="1"/>
</dbReference>
<dbReference type="PANTHER" id="PTHR10827">
    <property type="entry name" value="RETICULOCALBIN"/>
    <property type="match status" value="1"/>
</dbReference>
<dbReference type="InterPro" id="IPR018247">
    <property type="entry name" value="EF_Hand_1_Ca_BS"/>
</dbReference>
<dbReference type="WBParaSite" id="ECPE_0000206001-mRNA-1">
    <property type="protein sequence ID" value="ECPE_0000206001-mRNA-1"/>
    <property type="gene ID" value="ECPE_0000206001"/>
</dbReference>
<dbReference type="SUPFAM" id="SSF47473">
    <property type="entry name" value="EF-hand"/>
    <property type="match status" value="2"/>
</dbReference>
<dbReference type="AlphaFoldDB" id="A0A183A525"/>
<dbReference type="PROSITE" id="PS50222">
    <property type="entry name" value="EF_HAND_2"/>
    <property type="match status" value="3"/>
</dbReference>
<feature type="domain" description="EF-hand" evidence="13">
    <location>
        <begin position="58"/>
        <end position="93"/>
    </location>
</feature>
<dbReference type="EMBL" id="UZAN01039396">
    <property type="protein sequence ID" value="VDP65301.1"/>
    <property type="molecule type" value="Genomic_DNA"/>
</dbReference>
<keyword evidence="5" id="KW-0256">Endoplasmic reticulum</keyword>
<dbReference type="SMART" id="SM00054">
    <property type="entry name" value="EFh"/>
    <property type="match status" value="4"/>
</dbReference>
<name>A0A183A525_9TREM</name>
<reference evidence="16" key="1">
    <citation type="submission" date="2016-06" db="UniProtKB">
        <authorList>
            <consortium name="WormBaseParasite"/>
        </authorList>
    </citation>
    <scope>IDENTIFICATION</scope>
</reference>
<gene>
    <name evidence="14" type="ORF">ECPE_LOCUS2060</name>
</gene>
<dbReference type="PANTHER" id="PTHR10827:SF52">
    <property type="entry name" value="IP16409P"/>
    <property type="match status" value="1"/>
</dbReference>
<dbReference type="GO" id="GO:0005788">
    <property type="term" value="C:endoplasmic reticulum lumen"/>
    <property type="evidence" value="ECO:0007669"/>
    <property type="project" value="UniProtKB-SubCell"/>
</dbReference>
<organism evidence="16">
    <name type="scientific">Echinostoma caproni</name>
    <dbReference type="NCBI Taxonomy" id="27848"/>
    <lineage>
        <taxon>Eukaryota</taxon>
        <taxon>Metazoa</taxon>
        <taxon>Spiralia</taxon>
        <taxon>Lophotrochozoa</taxon>
        <taxon>Platyhelminthes</taxon>
        <taxon>Trematoda</taxon>
        <taxon>Digenea</taxon>
        <taxon>Plagiorchiida</taxon>
        <taxon>Echinostomata</taxon>
        <taxon>Echinostomatoidea</taxon>
        <taxon>Echinostomatidae</taxon>
        <taxon>Echinostoma</taxon>
    </lineage>
</organism>
<feature type="signal peptide" evidence="12">
    <location>
        <begin position="1"/>
        <end position="23"/>
    </location>
</feature>
<keyword evidence="4" id="KW-0677">Repeat</keyword>
<dbReference type="PROSITE" id="PS00018">
    <property type="entry name" value="EF_HAND_1"/>
    <property type="match status" value="4"/>
</dbReference>
<dbReference type="FunFam" id="1.10.238.10:FF:000104">
    <property type="entry name" value="calumenin isoform X1"/>
    <property type="match status" value="1"/>
</dbReference>